<feature type="signal peptide" evidence="1">
    <location>
        <begin position="1"/>
        <end position="26"/>
    </location>
</feature>
<accession>Z4WUH4</accession>
<evidence type="ECO:0000256" key="1">
    <source>
        <dbReference type="SAM" id="SignalP"/>
    </source>
</evidence>
<evidence type="ECO:0000313" key="3">
    <source>
        <dbReference type="Proteomes" id="UP000023482"/>
    </source>
</evidence>
<protein>
    <submittedName>
        <fullName evidence="2">GLPGLI family protein</fullName>
    </submittedName>
</protein>
<evidence type="ECO:0000313" key="2">
    <source>
        <dbReference type="EMBL" id="EWC93166.1"/>
    </source>
</evidence>
<dbReference type="AlphaFoldDB" id="Z4WUH4"/>
<name>Z4WUH4_9PORP</name>
<keyword evidence="1" id="KW-0732">Signal</keyword>
<reference evidence="2 3" key="1">
    <citation type="submission" date="2014-01" db="EMBL/GenBank/DDBJ databases">
        <authorList>
            <person name="Durkin A.S."/>
            <person name="McCorrison J."/>
            <person name="Torralba M."/>
            <person name="Gillis M."/>
            <person name="Haft D.H."/>
            <person name="Methe B."/>
            <person name="Sutton G."/>
            <person name="Nelson K.E."/>
        </authorList>
    </citation>
    <scope>NUCLEOTIDE SEQUENCE [LARGE SCALE GENOMIC DNA]</scope>
    <source>
        <strain evidence="2 3">ATCC 51270</strain>
    </source>
</reference>
<dbReference type="InterPro" id="IPR005901">
    <property type="entry name" value="GLPGLI"/>
</dbReference>
<sequence>MYKPMALKLRATIILLFCAVAPPMNAQNGGIHPNIRETLEQMESIAKPDTVKKVILDYAQYQIYYEKVYHPIPSVRQPEAKWIQVLQVGSQWHAFANLGNLQADSIWDASIRAGKRLVDFYTAYSNASYSVRVPGWILLNNVTDTLEFYDRIFVEHYCYKEPIPKMEWKLLEGDTIVAGYACKKASTYFRGRDYIAWYTEEVPLAYGPYKFRGLPGLITCLYDTARDHSYSLVGLEKVQGKYIYRKPNKNTFNTTRLGLLKAKKNYTSHPDGYKSDKIISHTGSAKKQNIPYNPIELE</sequence>
<dbReference type="NCBIfam" id="TIGR01200">
    <property type="entry name" value="GLPGLI"/>
    <property type="match status" value="1"/>
</dbReference>
<feature type="chain" id="PRO_5004989321" evidence="1">
    <location>
        <begin position="27"/>
        <end position="298"/>
    </location>
</feature>
<dbReference type="Pfam" id="PF09697">
    <property type="entry name" value="Porph_ging"/>
    <property type="match status" value="1"/>
</dbReference>
<dbReference type="Proteomes" id="UP000023482">
    <property type="component" value="Unassembled WGS sequence"/>
</dbReference>
<comment type="caution">
    <text evidence="2">The sequence shown here is derived from an EMBL/GenBank/DDBJ whole genome shotgun (WGS) entry which is preliminary data.</text>
</comment>
<organism evidence="2 3">
    <name type="scientific">Porphyromonas catoniae ATCC 51270</name>
    <dbReference type="NCBI Taxonomy" id="887901"/>
    <lineage>
        <taxon>Bacteria</taxon>
        <taxon>Pseudomonadati</taxon>
        <taxon>Bacteroidota</taxon>
        <taxon>Bacteroidia</taxon>
        <taxon>Bacteroidales</taxon>
        <taxon>Porphyromonadaceae</taxon>
        <taxon>Porphyromonas</taxon>
    </lineage>
</organism>
<gene>
    <name evidence="2" type="ORF">HMPREF0636_1069</name>
</gene>
<dbReference type="PATRIC" id="fig|887901.3.peg.225"/>
<dbReference type="EMBL" id="JDFF01000008">
    <property type="protein sequence ID" value="EWC93166.1"/>
    <property type="molecule type" value="Genomic_DNA"/>
</dbReference>
<proteinExistence type="predicted"/>
<keyword evidence="3" id="KW-1185">Reference proteome</keyword>